<accession>A0A918J8D8</accession>
<proteinExistence type="predicted"/>
<organism evidence="2 3">
    <name type="scientific">Streptomyces lucensis JCM 4490</name>
    <dbReference type="NCBI Taxonomy" id="1306176"/>
    <lineage>
        <taxon>Bacteria</taxon>
        <taxon>Bacillati</taxon>
        <taxon>Actinomycetota</taxon>
        <taxon>Actinomycetes</taxon>
        <taxon>Kitasatosporales</taxon>
        <taxon>Streptomycetaceae</taxon>
        <taxon>Streptomyces</taxon>
    </lineage>
</organism>
<name>A0A918J8D8_9ACTN</name>
<evidence type="ECO:0000313" key="3">
    <source>
        <dbReference type="Proteomes" id="UP000620224"/>
    </source>
</evidence>
<reference evidence="2" key="1">
    <citation type="journal article" date="2014" name="Int. J. Syst. Evol. Microbiol.">
        <title>Complete genome sequence of Corynebacterium casei LMG S-19264T (=DSM 44701T), isolated from a smear-ripened cheese.</title>
        <authorList>
            <consortium name="US DOE Joint Genome Institute (JGI-PGF)"/>
            <person name="Walter F."/>
            <person name="Albersmeier A."/>
            <person name="Kalinowski J."/>
            <person name="Ruckert C."/>
        </authorList>
    </citation>
    <scope>NUCLEOTIDE SEQUENCE</scope>
    <source>
        <strain evidence="2">JCM 4490</strain>
    </source>
</reference>
<reference evidence="2" key="2">
    <citation type="submission" date="2020-09" db="EMBL/GenBank/DDBJ databases">
        <authorList>
            <person name="Sun Q."/>
            <person name="Ohkuma M."/>
        </authorList>
    </citation>
    <scope>NUCLEOTIDE SEQUENCE</scope>
    <source>
        <strain evidence="2">JCM 4490</strain>
    </source>
</reference>
<gene>
    <name evidence="2" type="ORF">GCM10010503_37320</name>
</gene>
<evidence type="ECO:0000256" key="1">
    <source>
        <dbReference type="SAM" id="MobiDB-lite"/>
    </source>
</evidence>
<feature type="region of interest" description="Disordered" evidence="1">
    <location>
        <begin position="1"/>
        <end position="37"/>
    </location>
</feature>
<evidence type="ECO:0000313" key="2">
    <source>
        <dbReference type="EMBL" id="GGW56652.1"/>
    </source>
</evidence>
<dbReference type="AlphaFoldDB" id="A0A918J8D8"/>
<dbReference type="Proteomes" id="UP000620224">
    <property type="component" value="Unassembled WGS sequence"/>
</dbReference>
<protein>
    <submittedName>
        <fullName evidence="2">Uncharacterized protein</fullName>
    </submittedName>
</protein>
<feature type="compositionally biased region" description="Low complexity" evidence="1">
    <location>
        <begin position="16"/>
        <end position="28"/>
    </location>
</feature>
<keyword evidence="3" id="KW-1185">Reference proteome</keyword>
<comment type="caution">
    <text evidence="2">The sequence shown here is derived from an EMBL/GenBank/DDBJ whole genome shotgun (WGS) entry which is preliminary data.</text>
</comment>
<sequence length="82" mass="8937">MTGRPAPVAGAETRTWRPTGRPGTGRTTGLKDRTGAGVTKASGWVVEDVLTMWVPFRWLRPLADLLRPATDKSVRGVPLRLN</sequence>
<dbReference type="EMBL" id="BMUE01000007">
    <property type="protein sequence ID" value="GGW56652.1"/>
    <property type="molecule type" value="Genomic_DNA"/>
</dbReference>